<organism evidence="2 3">
    <name type="scientific">Mycobacterium dioxanotrophicus</name>
    <dbReference type="NCBI Taxonomy" id="482462"/>
    <lineage>
        <taxon>Bacteria</taxon>
        <taxon>Bacillati</taxon>
        <taxon>Actinomycetota</taxon>
        <taxon>Actinomycetes</taxon>
        <taxon>Mycobacteriales</taxon>
        <taxon>Mycobacteriaceae</taxon>
        <taxon>Mycobacterium</taxon>
    </lineage>
</organism>
<dbReference type="SUPFAM" id="SSF47413">
    <property type="entry name" value="lambda repressor-like DNA-binding domains"/>
    <property type="match status" value="1"/>
</dbReference>
<dbReference type="EMBL" id="CP020809">
    <property type="protein sequence ID" value="ART68213.1"/>
    <property type="molecule type" value="Genomic_DNA"/>
</dbReference>
<dbReference type="InterPro" id="IPR001387">
    <property type="entry name" value="Cro/C1-type_HTH"/>
</dbReference>
<dbReference type="CDD" id="cd00093">
    <property type="entry name" value="HTH_XRE"/>
    <property type="match status" value="1"/>
</dbReference>
<dbReference type="InterPro" id="IPR010982">
    <property type="entry name" value="Lambda_DNA-bd_dom_sf"/>
</dbReference>
<dbReference type="Pfam" id="PF01381">
    <property type="entry name" value="HTH_3"/>
    <property type="match status" value="1"/>
</dbReference>
<name>A0A1Y0BZ71_9MYCO</name>
<evidence type="ECO:0000313" key="2">
    <source>
        <dbReference type="EMBL" id="ART68213.1"/>
    </source>
</evidence>
<evidence type="ECO:0000313" key="3">
    <source>
        <dbReference type="Proteomes" id="UP000195331"/>
    </source>
</evidence>
<dbReference type="GO" id="GO:0003677">
    <property type="term" value="F:DNA binding"/>
    <property type="evidence" value="ECO:0007669"/>
    <property type="project" value="InterPro"/>
</dbReference>
<protein>
    <recommendedName>
        <fullName evidence="1">HTH cro/C1-type domain-containing protein</fullName>
    </recommendedName>
</protein>
<dbReference type="KEGG" id="mdx:BTO20_06105"/>
<feature type="domain" description="HTH cro/C1-type" evidence="1">
    <location>
        <begin position="70"/>
        <end position="103"/>
    </location>
</feature>
<dbReference type="Proteomes" id="UP000195331">
    <property type="component" value="Chromosome"/>
</dbReference>
<dbReference type="Gene3D" id="1.10.10.60">
    <property type="entry name" value="Homeodomain-like"/>
    <property type="match status" value="1"/>
</dbReference>
<proteinExistence type="predicted"/>
<gene>
    <name evidence="2" type="ORF">BTO20_06105</name>
</gene>
<dbReference type="PROSITE" id="PS50943">
    <property type="entry name" value="HTH_CROC1"/>
    <property type="match status" value="1"/>
</dbReference>
<dbReference type="AlphaFoldDB" id="A0A1Y0BZ71"/>
<accession>A0A1Y0BZ71</accession>
<sequence>MGRPPIGCPIDDCDGAHLAERVCHFEDGKVYARGLCSWHYHRFLKGRPLEPPKRHEGRTRVLTADDVEQIRQLRAKPGYQHQELAEMFGVSESAISHIFTGRTWSRTD</sequence>
<keyword evidence="3" id="KW-1185">Reference proteome</keyword>
<evidence type="ECO:0000259" key="1">
    <source>
        <dbReference type="PROSITE" id="PS50943"/>
    </source>
</evidence>
<reference evidence="2 3" key="1">
    <citation type="submission" date="2017-04" db="EMBL/GenBank/DDBJ databases">
        <title>Whole Genome Sequence of 1,4-Dioxane Degrading Bacterium Mycobacterium dioxanotrophicus PH-06.</title>
        <authorList>
            <person name="He Y."/>
        </authorList>
    </citation>
    <scope>NUCLEOTIDE SEQUENCE [LARGE SCALE GENOMIC DNA]</scope>
    <source>
        <strain evidence="2 3">PH-06</strain>
    </source>
</reference>